<dbReference type="InterPro" id="IPR049790">
    <property type="entry name" value="Rv3655c/TadE"/>
</dbReference>
<reference evidence="2" key="1">
    <citation type="journal article" date="2014" name="Int. J. Syst. Evol. Microbiol.">
        <title>Complete genome sequence of Corynebacterium casei LMG S-19264T (=DSM 44701T), isolated from a smear-ripened cheese.</title>
        <authorList>
            <consortium name="US DOE Joint Genome Institute (JGI-PGF)"/>
            <person name="Walter F."/>
            <person name="Albersmeier A."/>
            <person name="Kalinowski J."/>
            <person name="Ruckert C."/>
        </authorList>
    </citation>
    <scope>NUCLEOTIDE SEQUENCE</scope>
    <source>
        <strain evidence="2">CGMCC 4.5737</strain>
    </source>
</reference>
<organism evidence="2 3">
    <name type="scientific">Longimycelium tulufanense</name>
    <dbReference type="NCBI Taxonomy" id="907463"/>
    <lineage>
        <taxon>Bacteria</taxon>
        <taxon>Bacillati</taxon>
        <taxon>Actinomycetota</taxon>
        <taxon>Actinomycetes</taxon>
        <taxon>Pseudonocardiales</taxon>
        <taxon>Pseudonocardiaceae</taxon>
        <taxon>Longimycelium</taxon>
    </lineage>
</organism>
<gene>
    <name evidence="2" type="ORF">GCM10012275_15120</name>
</gene>
<accession>A0A8J3FTD4</accession>
<name>A0A8J3FTD4_9PSEU</name>
<dbReference type="RefSeq" id="WP_189055246.1">
    <property type="nucleotide sequence ID" value="NZ_BMMK01000004.1"/>
</dbReference>
<evidence type="ECO:0008006" key="4">
    <source>
        <dbReference type="Google" id="ProtNLM"/>
    </source>
</evidence>
<evidence type="ECO:0000313" key="2">
    <source>
        <dbReference type="EMBL" id="GGM45049.1"/>
    </source>
</evidence>
<dbReference type="AlphaFoldDB" id="A0A8J3FTD4"/>
<dbReference type="Proteomes" id="UP000637578">
    <property type="component" value="Unassembled WGS sequence"/>
</dbReference>
<keyword evidence="1" id="KW-1133">Transmembrane helix</keyword>
<proteinExistence type="predicted"/>
<keyword evidence="1" id="KW-0472">Membrane</keyword>
<protein>
    <recommendedName>
        <fullName evidence="4">Pilus assembly protein TadE</fullName>
    </recommendedName>
</protein>
<reference evidence="2" key="2">
    <citation type="submission" date="2020-09" db="EMBL/GenBank/DDBJ databases">
        <authorList>
            <person name="Sun Q."/>
            <person name="Zhou Y."/>
        </authorList>
    </citation>
    <scope>NUCLEOTIDE SEQUENCE</scope>
    <source>
        <strain evidence="2">CGMCC 4.5737</strain>
    </source>
</reference>
<dbReference type="NCBIfam" id="NF041390">
    <property type="entry name" value="TadE_Rv3655c"/>
    <property type="match status" value="1"/>
</dbReference>
<sequence>MPPASRAAATGQRARRLRGDKGAVTVEAALGVCAVVIVLALALAGVAAVLSQLRCTDAAREAARLAARGEADRAPEAVQQIAPKGAHLALHTEGDTVRVEVTDQPSPLLPGLTIRAEAYAVLEPGTPQGGTE</sequence>
<feature type="transmembrane region" description="Helical" evidence="1">
    <location>
        <begin position="28"/>
        <end position="50"/>
    </location>
</feature>
<evidence type="ECO:0000313" key="3">
    <source>
        <dbReference type="Proteomes" id="UP000637578"/>
    </source>
</evidence>
<keyword evidence="1" id="KW-0812">Transmembrane</keyword>
<dbReference type="EMBL" id="BMMK01000004">
    <property type="protein sequence ID" value="GGM45049.1"/>
    <property type="molecule type" value="Genomic_DNA"/>
</dbReference>
<keyword evidence="3" id="KW-1185">Reference proteome</keyword>
<comment type="caution">
    <text evidence="2">The sequence shown here is derived from an EMBL/GenBank/DDBJ whole genome shotgun (WGS) entry which is preliminary data.</text>
</comment>
<evidence type="ECO:0000256" key="1">
    <source>
        <dbReference type="SAM" id="Phobius"/>
    </source>
</evidence>